<comment type="caution">
    <text evidence="1">The sequence shown here is derived from an EMBL/GenBank/DDBJ whole genome shotgun (WGS) entry which is preliminary data.</text>
</comment>
<accession>A0A3M7PU30</accession>
<organism evidence="1 2">
    <name type="scientific">Brachionus plicatilis</name>
    <name type="common">Marine rotifer</name>
    <name type="synonym">Brachionus muelleri</name>
    <dbReference type="NCBI Taxonomy" id="10195"/>
    <lineage>
        <taxon>Eukaryota</taxon>
        <taxon>Metazoa</taxon>
        <taxon>Spiralia</taxon>
        <taxon>Gnathifera</taxon>
        <taxon>Rotifera</taxon>
        <taxon>Eurotatoria</taxon>
        <taxon>Monogononta</taxon>
        <taxon>Pseudotrocha</taxon>
        <taxon>Ploima</taxon>
        <taxon>Brachionidae</taxon>
        <taxon>Brachionus</taxon>
    </lineage>
</organism>
<dbReference type="EMBL" id="REGN01008804">
    <property type="protein sequence ID" value="RNA02646.1"/>
    <property type="molecule type" value="Genomic_DNA"/>
</dbReference>
<reference evidence="1 2" key="1">
    <citation type="journal article" date="2018" name="Sci. Rep.">
        <title>Genomic signatures of local adaptation to the degree of environmental predictability in rotifers.</title>
        <authorList>
            <person name="Franch-Gras L."/>
            <person name="Hahn C."/>
            <person name="Garcia-Roger E.M."/>
            <person name="Carmona M.J."/>
            <person name="Serra M."/>
            <person name="Gomez A."/>
        </authorList>
    </citation>
    <scope>NUCLEOTIDE SEQUENCE [LARGE SCALE GENOMIC DNA]</scope>
    <source>
        <strain evidence="1">HYR1</strain>
    </source>
</reference>
<name>A0A3M7PU30_BRAPC</name>
<proteinExistence type="predicted"/>
<dbReference type="Proteomes" id="UP000276133">
    <property type="component" value="Unassembled WGS sequence"/>
</dbReference>
<gene>
    <name evidence="1" type="ORF">BpHYR1_010153</name>
</gene>
<sequence length="68" mass="7891">MASWNDYQTAILSIYGLHGCPGTDYSFGRSKREIIQILMQWVSGCQSAWIWRLVDQHCVHCHHIVSQK</sequence>
<keyword evidence="2" id="KW-1185">Reference proteome</keyword>
<protein>
    <submittedName>
        <fullName evidence="1">Uncharacterized protein</fullName>
    </submittedName>
</protein>
<evidence type="ECO:0000313" key="1">
    <source>
        <dbReference type="EMBL" id="RNA02646.1"/>
    </source>
</evidence>
<evidence type="ECO:0000313" key="2">
    <source>
        <dbReference type="Proteomes" id="UP000276133"/>
    </source>
</evidence>
<dbReference type="AlphaFoldDB" id="A0A3M7PU30"/>